<evidence type="ECO:0000256" key="1">
    <source>
        <dbReference type="SAM" id="Coils"/>
    </source>
</evidence>
<proteinExistence type="predicted"/>
<evidence type="ECO:0000313" key="3">
    <source>
        <dbReference type="EMBL" id="PWS30840.1"/>
    </source>
</evidence>
<name>A0A317EV71_9SPHI</name>
<evidence type="ECO:0000256" key="2">
    <source>
        <dbReference type="SAM" id="SignalP"/>
    </source>
</evidence>
<keyword evidence="1" id="KW-0175">Coiled coil</keyword>
<comment type="caution">
    <text evidence="3">The sequence shown here is derived from an EMBL/GenBank/DDBJ whole genome shotgun (WGS) entry which is preliminary data.</text>
</comment>
<protein>
    <submittedName>
        <fullName evidence="3">Uncharacterized protein</fullName>
    </submittedName>
</protein>
<dbReference type="OrthoDB" id="771443at2"/>
<dbReference type="Proteomes" id="UP000245391">
    <property type="component" value="Unassembled WGS sequence"/>
</dbReference>
<accession>A0A317EV71</accession>
<dbReference type="EMBL" id="QGNY01000005">
    <property type="protein sequence ID" value="PWS30840.1"/>
    <property type="molecule type" value="Genomic_DNA"/>
</dbReference>
<keyword evidence="4" id="KW-1185">Reference proteome</keyword>
<feature type="coiled-coil region" evidence="1">
    <location>
        <begin position="31"/>
        <end position="72"/>
    </location>
</feature>
<feature type="chain" id="PRO_5016322692" evidence="2">
    <location>
        <begin position="20"/>
        <end position="152"/>
    </location>
</feature>
<evidence type="ECO:0000313" key="4">
    <source>
        <dbReference type="Proteomes" id="UP000245391"/>
    </source>
</evidence>
<feature type="coiled-coil region" evidence="1">
    <location>
        <begin position="109"/>
        <end position="136"/>
    </location>
</feature>
<sequence>MKKSILILFSIFATLPVFSQTYNPKVSKDSLGILNARMEALKSSIKVLELKIKESEEEADVEKLRLKLLEANGNAKASSEKNSGNINSNGAIVDPKAVEKLSKKAKSDDEDAKKALDRYNKQIAKVEDIRTQIQGEERKLTYKKPLIVYTYK</sequence>
<gene>
    <name evidence="3" type="ORF">DF947_14610</name>
</gene>
<dbReference type="AlphaFoldDB" id="A0A317EV71"/>
<dbReference type="RefSeq" id="WP_109930790.1">
    <property type="nucleotide sequence ID" value="NZ_QGNY01000005.1"/>
</dbReference>
<keyword evidence="2" id="KW-0732">Signal</keyword>
<feature type="signal peptide" evidence="2">
    <location>
        <begin position="1"/>
        <end position="19"/>
    </location>
</feature>
<reference evidence="4" key="1">
    <citation type="submission" date="2018-05" db="EMBL/GenBank/DDBJ databases">
        <title>Pedobacter paludis sp. nov., isolated from wetland soil.</title>
        <authorList>
            <person name="Zhang Y."/>
        </authorList>
    </citation>
    <scope>NUCLEOTIDE SEQUENCE [LARGE SCALE GENOMIC DNA]</scope>
    <source>
        <strain evidence="4">R-8</strain>
    </source>
</reference>
<organism evidence="3 4">
    <name type="scientific">Pedobacter paludis</name>
    <dbReference type="NCBI Taxonomy" id="2203212"/>
    <lineage>
        <taxon>Bacteria</taxon>
        <taxon>Pseudomonadati</taxon>
        <taxon>Bacteroidota</taxon>
        <taxon>Sphingobacteriia</taxon>
        <taxon>Sphingobacteriales</taxon>
        <taxon>Sphingobacteriaceae</taxon>
        <taxon>Pedobacter</taxon>
    </lineage>
</organism>